<dbReference type="STRING" id="1457154.CAPSK01_001707"/>
<dbReference type="Proteomes" id="UP000019812">
    <property type="component" value="Unassembled WGS sequence"/>
</dbReference>
<sequence>MKIAARCLCSSREAVRDLRTVDEQECLGSIANRLEEKPVTCSDHACCAGYVKYLRRALRIEVDGAICVYDNLCSICAAPDSAYEDNPC</sequence>
<evidence type="ECO:0000313" key="1">
    <source>
        <dbReference type="EMBL" id="KFB68852.1"/>
    </source>
</evidence>
<dbReference type="EMBL" id="JDSS02000019">
    <property type="protein sequence ID" value="KFB68852.1"/>
    <property type="molecule type" value="Genomic_DNA"/>
</dbReference>
<proteinExistence type="predicted"/>
<dbReference type="AlphaFoldDB" id="A0A084Y2A8"/>
<accession>A0A084Y2A8</accession>
<gene>
    <name evidence="1" type="ORF">CAPSK01_001707</name>
</gene>
<name>A0A084Y2A8_9PROT</name>
<organism evidence="1 2">
    <name type="scientific">Candidatus Accumulibacter vicinus</name>
    <dbReference type="NCBI Taxonomy" id="2954382"/>
    <lineage>
        <taxon>Bacteria</taxon>
        <taxon>Pseudomonadati</taxon>
        <taxon>Pseudomonadota</taxon>
        <taxon>Betaproteobacteria</taxon>
        <taxon>Candidatus Accumulibacter</taxon>
    </lineage>
</organism>
<evidence type="ECO:0000313" key="2">
    <source>
        <dbReference type="Proteomes" id="UP000019812"/>
    </source>
</evidence>
<protein>
    <submittedName>
        <fullName evidence="1">Uncharacterized protein</fullName>
    </submittedName>
</protein>
<reference evidence="1 2" key="1">
    <citation type="submission" date="2014-07" db="EMBL/GenBank/DDBJ databases">
        <title>Expanding our view of genomic diversity in Candidatus Accumulibacter clades.</title>
        <authorList>
            <person name="Skennerton C.T."/>
            <person name="Barr J.J."/>
            <person name="Slater F.R."/>
            <person name="Bond P.L."/>
            <person name="Tyson G.W."/>
        </authorList>
    </citation>
    <scope>NUCLEOTIDE SEQUENCE [LARGE SCALE GENOMIC DNA]</scope>
    <source>
        <strain evidence="2">SK-01</strain>
    </source>
</reference>
<comment type="caution">
    <text evidence="1">The sequence shown here is derived from an EMBL/GenBank/DDBJ whole genome shotgun (WGS) entry which is preliminary data.</text>
</comment>